<accession>A0A453IPQ5</accession>
<reference evidence="2" key="2">
    <citation type="journal article" date="2017" name="Nat. Plants">
        <title>The Aegilops tauschii genome reveals multiple impacts of transposons.</title>
        <authorList>
            <person name="Zhao G."/>
            <person name="Zou C."/>
            <person name="Li K."/>
            <person name="Wang K."/>
            <person name="Li T."/>
            <person name="Gao L."/>
            <person name="Zhang X."/>
            <person name="Wang H."/>
            <person name="Yang Z."/>
            <person name="Liu X."/>
            <person name="Jiang W."/>
            <person name="Mao L."/>
            <person name="Kong X."/>
            <person name="Jiao Y."/>
            <person name="Jia J."/>
        </authorList>
    </citation>
    <scope>NUCLEOTIDE SEQUENCE [LARGE SCALE GENOMIC DNA]</scope>
    <source>
        <strain evidence="2">cv. AL8/78</strain>
    </source>
</reference>
<dbReference type="EnsemblPlants" id="AET4Gv20624300.9">
    <property type="protein sequence ID" value="AET4Gv20624300.9"/>
    <property type="gene ID" value="AET4Gv20624300"/>
</dbReference>
<reference evidence="1" key="4">
    <citation type="submission" date="2019-03" db="UniProtKB">
        <authorList>
            <consortium name="EnsemblPlants"/>
        </authorList>
    </citation>
    <scope>IDENTIFICATION</scope>
</reference>
<dbReference type="Gramene" id="AET4Gv20624300.9">
    <property type="protein sequence ID" value="AET4Gv20624300.9"/>
    <property type="gene ID" value="AET4Gv20624300"/>
</dbReference>
<evidence type="ECO:0000313" key="1">
    <source>
        <dbReference type="EnsemblPlants" id="AET4Gv20624300.9"/>
    </source>
</evidence>
<reference evidence="2" key="1">
    <citation type="journal article" date="2014" name="Science">
        <title>Ancient hybridizations among the ancestral genomes of bread wheat.</title>
        <authorList>
            <consortium name="International Wheat Genome Sequencing Consortium,"/>
            <person name="Marcussen T."/>
            <person name="Sandve S.R."/>
            <person name="Heier L."/>
            <person name="Spannagl M."/>
            <person name="Pfeifer M."/>
            <person name="Jakobsen K.S."/>
            <person name="Wulff B.B."/>
            <person name="Steuernagel B."/>
            <person name="Mayer K.F."/>
            <person name="Olsen O.A."/>
        </authorList>
    </citation>
    <scope>NUCLEOTIDE SEQUENCE [LARGE SCALE GENOMIC DNA]</scope>
    <source>
        <strain evidence="2">cv. AL8/78</strain>
    </source>
</reference>
<dbReference type="Proteomes" id="UP000015105">
    <property type="component" value="Chromosome 4D"/>
</dbReference>
<proteinExistence type="predicted"/>
<dbReference type="Gene3D" id="1.10.560.10">
    <property type="entry name" value="GroEL-like equatorial domain"/>
    <property type="match status" value="1"/>
</dbReference>
<name>A0A453IPQ5_AEGTS</name>
<evidence type="ECO:0000313" key="2">
    <source>
        <dbReference type="Proteomes" id="UP000015105"/>
    </source>
</evidence>
<keyword evidence="2" id="KW-1185">Reference proteome</keyword>
<dbReference type="InterPro" id="IPR027413">
    <property type="entry name" value="GROEL-like_equatorial_sf"/>
</dbReference>
<protein>
    <submittedName>
        <fullName evidence="1">Uncharacterized protein</fullName>
    </submittedName>
</protein>
<dbReference type="AlphaFoldDB" id="A0A453IPQ5"/>
<organism evidence="1 2">
    <name type="scientific">Aegilops tauschii subsp. strangulata</name>
    <name type="common">Goatgrass</name>
    <dbReference type="NCBI Taxonomy" id="200361"/>
    <lineage>
        <taxon>Eukaryota</taxon>
        <taxon>Viridiplantae</taxon>
        <taxon>Streptophyta</taxon>
        <taxon>Embryophyta</taxon>
        <taxon>Tracheophyta</taxon>
        <taxon>Spermatophyta</taxon>
        <taxon>Magnoliopsida</taxon>
        <taxon>Liliopsida</taxon>
        <taxon>Poales</taxon>
        <taxon>Poaceae</taxon>
        <taxon>BOP clade</taxon>
        <taxon>Pooideae</taxon>
        <taxon>Triticodae</taxon>
        <taxon>Triticeae</taxon>
        <taxon>Triticinae</taxon>
        <taxon>Aegilops</taxon>
    </lineage>
</organism>
<dbReference type="SUPFAM" id="SSF48592">
    <property type="entry name" value="GroEL equatorial domain-like"/>
    <property type="match status" value="1"/>
</dbReference>
<sequence length="76" mass="8147">MCVFLCSAPPPLQPPRRRDPPALNLSLASASPVPEMERVLKDDAIQEKGERARMASFVGAMAIADLVKTTLGPKGM</sequence>
<reference evidence="1" key="5">
    <citation type="journal article" date="2021" name="G3 (Bethesda)">
        <title>Aegilops tauschii genome assembly Aet v5.0 features greater sequence contiguity and improved annotation.</title>
        <authorList>
            <person name="Wang L."/>
            <person name="Zhu T."/>
            <person name="Rodriguez J.C."/>
            <person name="Deal K.R."/>
            <person name="Dubcovsky J."/>
            <person name="McGuire P.E."/>
            <person name="Lux T."/>
            <person name="Spannagl M."/>
            <person name="Mayer K.F.X."/>
            <person name="Baldrich P."/>
            <person name="Meyers B.C."/>
            <person name="Huo N."/>
            <person name="Gu Y.Q."/>
            <person name="Zhou H."/>
            <person name="Devos K.M."/>
            <person name="Bennetzen J.L."/>
            <person name="Unver T."/>
            <person name="Budak H."/>
            <person name="Gulick P.J."/>
            <person name="Galiba G."/>
            <person name="Kalapos B."/>
            <person name="Nelson D.R."/>
            <person name="Li P."/>
            <person name="You F.M."/>
            <person name="Luo M.C."/>
            <person name="Dvorak J."/>
        </authorList>
    </citation>
    <scope>NUCLEOTIDE SEQUENCE [LARGE SCALE GENOMIC DNA]</scope>
    <source>
        <strain evidence="1">cv. AL8/78</strain>
    </source>
</reference>
<reference evidence="1" key="3">
    <citation type="journal article" date="2017" name="Nature">
        <title>Genome sequence of the progenitor of the wheat D genome Aegilops tauschii.</title>
        <authorList>
            <person name="Luo M.C."/>
            <person name="Gu Y.Q."/>
            <person name="Puiu D."/>
            <person name="Wang H."/>
            <person name="Twardziok S.O."/>
            <person name="Deal K.R."/>
            <person name="Huo N."/>
            <person name="Zhu T."/>
            <person name="Wang L."/>
            <person name="Wang Y."/>
            <person name="McGuire P.E."/>
            <person name="Liu S."/>
            <person name="Long H."/>
            <person name="Ramasamy R.K."/>
            <person name="Rodriguez J.C."/>
            <person name="Van S.L."/>
            <person name="Yuan L."/>
            <person name="Wang Z."/>
            <person name="Xia Z."/>
            <person name="Xiao L."/>
            <person name="Anderson O.D."/>
            <person name="Ouyang S."/>
            <person name="Liang Y."/>
            <person name="Zimin A.V."/>
            <person name="Pertea G."/>
            <person name="Qi P."/>
            <person name="Bennetzen J.L."/>
            <person name="Dai X."/>
            <person name="Dawson M.W."/>
            <person name="Muller H.G."/>
            <person name="Kugler K."/>
            <person name="Rivarola-Duarte L."/>
            <person name="Spannagl M."/>
            <person name="Mayer K.F.X."/>
            <person name="Lu F.H."/>
            <person name="Bevan M.W."/>
            <person name="Leroy P."/>
            <person name="Li P."/>
            <person name="You F.M."/>
            <person name="Sun Q."/>
            <person name="Liu Z."/>
            <person name="Lyons E."/>
            <person name="Wicker T."/>
            <person name="Salzberg S.L."/>
            <person name="Devos K.M."/>
            <person name="Dvorak J."/>
        </authorList>
    </citation>
    <scope>NUCLEOTIDE SEQUENCE [LARGE SCALE GENOMIC DNA]</scope>
    <source>
        <strain evidence="1">cv. AL8/78</strain>
    </source>
</reference>